<dbReference type="EMBL" id="JAHHUM010002894">
    <property type="protein sequence ID" value="KAK5600209.1"/>
    <property type="molecule type" value="Genomic_DNA"/>
</dbReference>
<evidence type="ECO:0000313" key="3">
    <source>
        <dbReference type="Proteomes" id="UP001311232"/>
    </source>
</evidence>
<gene>
    <name evidence="2" type="ORF">CRENBAI_004894</name>
</gene>
<protein>
    <recommendedName>
        <fullName evidence="4">Secreted protein</fullName>
    </recommendedName>
</protein>
<evidence type="ECO:0000313" key="2">
    <source>
        <dbReference type="EMBL" id="KAK5600209.1"/>
    </source>
</evidence>
<comment type="caution">
    <text evidence="2">The sequence shown here is derived from an EMBL/GenBank/DDBJ whole genome shotgun (WGS) entry which is preliminary data.</text>
</comment>
<evidence type="ECO:0000256" key="1">
    <source>
        <dbReference type="SAM" id="SignalP"/>
    </source>
</evidence>
<evidence type="ECO:0008006" key="4">
    <source>
        <dbReference type="Google" id="ProtNLM"/>
    </source>
</evidence>
<dbReference type="Proteomes" id="UP001311232">
    <property type="component" value="Unassembled WGS sequence"/>
</dbReference>
<proteinExistence type="predicted"/>
<keyword evidence="3" id="KW-1185">Reference proteome</keyword>
<feature type="chain" id="PRO_5043339660" description="Secreted protein" evidence="1">
    <location>
        <begin position="17"/>
        <end position="113"/>
    </location>
</feature>
<feature type="signal peptide" evidence="1">
    <location>
        <begin position="1"/>
        <end position="16"/>
    </location>
</feature>
<sequence>MTILCMLLAVTMKSRGMITEISTETPVSDRCRLCEDDEEPRWKSRKHANKVRLYYMLHPVDGGCPAKKLRTDDPRSITVIRSHVGVTVEGILWVSKWCSDDEAEGKKLRSLLQ</sequence>
<accession>A0AAV9QSC7</accession>
<organism evidence="2 3">
    <name type="scientific">Crenichthys baileyi</name>
    <name type="common">White River springfish</name>
    <dbReference type="NCBI Taxonomy" id="28760"/>
    <lineage>
        <taxon>Eukaryota</taxon>
        <taxon>Metazoa</taxon>
        <taxon>Chordata</taxon>
        <taxon>Craniata</taxon>
        <taxon>Vertebrata</taxon>
        <taxon>Euteleostomi</taxon>
        <taxon>Actinopterygii</taxon>
        <taxon>Neopterygii</taxon>
        <taxon>Teleostei</taxon>
        <taxon>Neoteleostei</taxon>
        <taxon>Acanthomorphata</taxon>
        <taxon>Ovalentaria</taxon>
        <taxon>Atherinomorphae</taxon>
        <taxon>Cyprinodontiformes</taxon>
        <taxon>Goodeidae</taxon>
        <taxon>Crenichthys</taxon>
    </lineage>
</organism>
<dbReference type="AlphaFoldDB" id="A0AAV9QSC7"/>
<name>A0AAV9QSC7_9TELE</name>
<reference evidence="2 3" key="1">
    <citation type="submission" date="2021-06" db="EMBL/GenBank/DDBJ databases">
        <authorList>
            <person name="Palmer J.M."/>
        </authorList>
    </citation>
    <scope>NUCLEOTIDE SEQUENCE [LARGE SCALE GENOMIC DNA]</scope>
    <source>
        <strain evidence="2 3">MEX-2019</strain>
        <tissue evidence="2">Muscle</tissue>
    </source>
</reference>
<keyword evidence="1" id="KW-0732">Signal</keyword>